<comment type="subcellular location">
    <subcellularLocation>
        <location evidence="1">Nucleus</location>
    </subcellularLocation>
</comment>
<keyword evidence="4" id="KW-0547">Nucleotide-binding</keyword>
<evidence type="ECO:0000256" key="1">
    <source>
        <dbReference type="ARBA" id="ARBA00004123"/>
    </source>
</evidence>
<keyword evidence="5" id="KW-0255">Endonuclease</keyword>
<keyword evidence="11" id="KW-0943">RNA-mediated gene silencing</keyword>
<evidence type="ECO:0000256" key="12">
    <source>
        <dbReference type="ARBA" id="ARBA00023204"/>
    </source>
</evidence>
<evidence type="ECO:0000256" key="8">
    <source>
        <dbReference type="ARBA" id="ARBA00022840"/>
    </source>
</evidence>
<protein>
    <submittedName>
        <fullName evidence="18">Protein MICRORCHIDIA 1-like isoform X1</fullName>
    </submittedName>
</protein>
<dbReference type="GO" id="GO:0005524">
    <property type="term" value="F:ATP binding"/>
    <property type="evidence" value="ECO:0007669"/>
    <property type="project" value="UniProtKB-KW"/>
</dbReference>
<dbReference type="RefSeq" id="XP_020088205.1">
    <property type="nucleotide sequence ID" value="XM_020232616.1"/>
</dbReference>
<dbReference type="AlphaFoldDB" id="A0A6P5F4K5"/>
<dbReference type="Proteomes" id="UP000515123">
    <property type="component" value="Linkage group 5"/>
</dbReference>
<name>A0A6P5F4K5_ANACO</name>
<evidence type="ECO:0000313" key="17">
    <source>
        <dbReference type="Proteomes" id="UP000515123"/>
    </source>
</evidence>
<reference evidence="18" key="2">
    <citation type="submission" date="2025-08" db="UniProtKB">
        <authorList>
            <consortium name="RefSeq"/>
        </authorList>
    </citation>
    <scope>IDENTIFICATION</scope>
    <source>
        <tissue evidence="18">Leaf</tissue>
    </source>
</reference>
<dbReference type="OrthoDB" id="757982at2759"/>
<evidence type="ECO:0000256" key="3">
    <source>
        <dbReference type="ARBA" id="ARBA00022722"/>
    </source>
</evidence>
<evidence type="ECO:0000256" key="2">
    <source>
        <dbReference type="ARBA" id="ARBA00007845"/>
    </source>
</evidence>
<evidence type="ECO:0000256" key="7">
    <source>
        <dbReference type="ARBA" id="ARBA00022801"/>
    </source>
</evidence>
<reference evidence="17" key="1">
    <citation type="journal article" date="2015" name="Nat. Genet.">
        <title>The pineapple genome and the evolution of CAM photosynthesis.</title>
        <authorList>
            <person name="Ming R."/>
            <person name="VanBuren R."/>
            <person name="Wai C.M."/>
            <person name="Tang H."/>
            <person name="Schatz M.C."/>
            <person name="Bowers J.E."/>
            <person name="Lyons E."/>
            <person name="Wang M.L."/>
            <person name="Chen J."/>
            <person name="Biggers E."/>
            <person name="Zhang J."/>
            <person name="Huang L."/>
            <person name="Zhang L."/>
            <person name="Miao W."/>
            <person name="Zhang J."/>
            <person name="Ye Z."/>
            <person name="Miao C."/>
            <person name="Lin Z."/>
            <person name="Wang H."/>
            <person name="Zhou H."/>
            <person name="Yim W.C."/>
            <person name="Priest H.D."/>
            <person name="Zheng C."/>
            <person name="Woodhouse M."/>
            <person name="Edger P.P."/>
            <person name="Guyot R."/>
            <person name="Guo H.B."/>
            <person name="Guo H."/>
            <person name="Zheng G."/>
            <person name="Singh R."/>
            <person name="Sharma A."/>
            <person name="Min X."/>
            <person name="Zheng Y."/>
            <person name="Lee H."/>
            <person name="Gurtowski J."/>
            <person name="Sedlazeck F.J."/>
            <person name="Harkess A."/>
            <person name="McKain M.R."/>
            <person name="Liao Z."/>
            <person name="Fang J."/>
            <person name="Liu J."/>
            <person name="Zhang X."/>
            <person name="Zhang Q."/>
            <person name="Hu W."/>
            <person name="Qin Y."/>
            <person name="Wang K."/>
            <person name="Chen L.Y."/>
            <person name="Shirley N."/>
            <person name="Lin Y.R."/>
            <person name="Liu L.Y."/>
            <person name="Hernandez A.G."/>
            <person name="Wright C.L."/>
            <person name="Bulone V."/>
            <person name="Tuskan G.A."/>
            <person name="Heath K."/>
            <person name="Zee F."/>
            <person name="Moore P.H."/>
            <person name="Sunkar R."/>
            <person name="Leebens-Mack J.H."/>
            <person name="Mockler T."/>
            <person name="Bennetzen J.L."/>
            <person name="Freeling M."/>
            <person name="Sankoff D."/>
            <person name="Paterson A.H."/>
            <person name="Zhu X."/>
            <person name="Yang X."/>
            <person name="Smith J.A."/>
            <person name="Cushman J.C."/>
            <person name="Paull R.E."/>
            <person name="Yu Q."/>
        </authorList>
    </citation>
    <scope>NUCLEOTIDE SEQUENCE [LARGE SCALE GENOMIC DNA]</scope>
    <source>
        <strain evidence="17">cv. F153</strain>
    </source>
</reference>
<keyword evidence="7" id="KW-0378">Hydrolase</keyword>
<dbReference type="SUPFAM" id="SSF55874">
    <property type="entry name" value="ATPase domain of HSP90 chaperone/DNA topoisomerase II/histidine kinase"/>
    <property type="match status" value="1"/>
</dbReference>
<accession>A0A6P5F4K5</accession>
<comment type="similarity">
    <text evidence="2">Belongs to the MORC ATPase protein family.</text>
</comment>
<keyword evidence="8" id="KW-0067">ATP-binding</keyword>
<keyword evidence="10 14" id="KW-0175">Coiled coil</keyword>
<dbReference type="Pfam" id="PF17942">
    <property type="entry name" value="Morc6_S5"/>
    <property type="match status" value="1"/>
</dbReference>
<keyword evidence="6" id="KW-0227">DNA damage</keyword>
<feature type="coiled-coil region" evidence="14">
    <location>
        <begin position="563"/>
        <end position="611"/>
    </location>
</feature>
<evidence type="ECO:0000256" key="15">
    <source>
        <dbReference type="SAM" id="MobiDB-lite"/>
    </source>
</evidence>
<gene>
    <name evidence="18" type="primary">LOC109710153</name>
</gene>
<keyword evidence="9" id="KW-0156">Chromatin regulator</keyword>
<feature type="region of interest" description="Disordered" evidence="15">
    <location>
        <begin position="450"/>
        <end position="494"/>
    </location>
</feature>
<feature type="compositionally biased region" description="Polar residues" evidence="15">
    <location>
        <begin position="460"/>
        <end position="473"/>
    </location>
</feature>
<dbReference type="GO" id="GO:0006281">
    <property type="term" value="P:DNA repair"/>
    <property type="evidence" value="ECO:0007669"/>
    <property type="project" value="UniProtKB-KW"/>
</dbReference>
<dbReference type="GO" id="GO:0031047">
    <property type="term" value="P:regulatory ncRNA-mediated gene silencing"/>
    <property type="evidence" value="ECO:0007669"/>
    <property type="project" value="UniProtKB-KW"/>
</dbReference>
<evidence type="ECO:0000256" key="14">
    <source>
        <dbReference type="SAM" id="Coils"/>
    </source>
</evidence>
<keyword evidence="12" id="KW-0234">DNA repair</keyword>
<evidence type="ECO:0000256" key="11">
    <source>
        <dbReference type="ARBA" id="ARBA00023158"/>
    </source>
</evidence>
<dbReference type="InterPro" id="IPR041006">
    <property type="entry name" value="Morc_S5"/>
</dbReference>
<dbReference type="InterPro" id="IPR045261">
    <property type="entry name" value="MORC_ATPase"/>
</dbReference>
<sequence>MEGGGGDRREYRALECRSFWKAGSYEVPSSAPSHALFDGLETSDLDRARVHPKFLHTNATSHKWAFGAIAELLDNAVDEICNGATYVKVDKTTNMKDNSPMLLFQDDGGGMDPEGIRRCMSLGFSSKRSKSTIGQYGNGFKTSTMRLGADVIVFSRASRESHETMSIGLLSYTFLRRMMKDDIIVPMLDYQIQGGHILPLVYSSQDDWDSSLKTILDWSPFSSKEELLLQFEDVGSHGTKVFIYNLWMNDDGLLELDFDDDDEDILLRDETGTGGFSRFHREIVQHHISHKLRSSLRAYASILYLRKFKNFEIILRGKPVEQVHITEEMKFKKVVTYKPQVGVGLEAVSVRTTIGFAKEAPVLGIFGINVYHKNRLIMPFWKVLQDGSSRGRSVVGVLEANFIEPAHDKQDFERTPLFIRLETKLRQIIIDYWNNHCHLIGYQPIKRKADMASKQKGSDKSSNGQVQNMQQKMNRSHKTLHEEPVIELANKPQKKLHKEPVVGLAANIQDQPSQHVIGLGTTDGSAALPITLCEEEDSPMEPSASGEELEEFGSFDSMDSNLIEKLSEENIQLFTRREELRLRDGQLRQTIEELQHELEEMKGKCAQVASQLELRKKNQRVT</sequence>
<evidence type="ECO:0000256" key="10">
    <source>
        <dbReference type="ARBA" id="ARBA00023054"/>
    </source>
</evidence>
<dbReference type="PANTHER" id="PTHR23336">
    <property type="entry name" value="ZINC FINGER CW-TYPE COILED-COIL DOMAIN PROTEIN 3"/>
    <property type="match status" value="1"/>
</dbReference>
<feature type="domain" description="Morc S5" evidence="16">
    <location>
        <begin position="295"/>
        <end position="433"/>
    </location>
</feature>
<keyword evidence="17" id="KW-1185">Reference proteome</keyword>
<evidence type="ECO:0000259" key="16">
    <source>
        <dbReference type="Pfam" id="PF17942"/>
    </source>
</evidence>
<evidence type="ECO:0000256" key="5">
    <source>
        <dbReference type="ARBA" id="ARBA00022759"/>
    </source>
</evidence>
<dbReference type="FunFam" id="3.30.565.10:FF:000075">
    <property type="entry name" value="MORC family CW-type zinc finger protein 4"/>
    <property type="match status" value="1"/>
</dbReference>
<evidence type="ECO:0000256" key="6">
    <source>
        <dbReference type="ARBA" id="ARBA00022763"/>
    </source>
</evidence>
<dbReference type="PANTHER" id="PTHR23336:SF50">
    <property type="entry name" value="PROTEIN MICRORCHIDIA 1-RELATED"/>
    <property type="match status" value="1"/>
</dbReference>
<dbReference type="GO" id="GO:0004519">
    <property type="term" value="F:endonuclease activity"/>
    <property type="evidence" value="ECO:0007669"/>
    <property type="project" value="UniProtKB-KW"/>
</dbReference>
<dbReference type="GeneID" id="109710153"/>
<keyword evidence="13" id="KW-0539">Nucleus</keyword>
<evidence type="ECO:0000256" key="4">
    <source>
        <dbReference type="ARBA" id="ARBA00022741"/>
    </source>
</evidence>
<dbReference type="GO" id="GO:0031349">
    <property type="term" value="P:positive regulation of defense response"/>
    <property type="evidence" value="ECO:0007669"/>
    <property type="project" value="UniProtKB-ARBA"/>
</dbReference>
<dbReference type="Pfam" id="PF13589">
    <property type="entry name" value="HATPase_c_3"/>
    <property type="match status" value="1"/>
</dbReference>
<dbReference type="InterPro" id="IPR036890">
    <property type="entry name" value="HATPase_C_sf"/>
</dbReference>
<dbReference type="GO" id="GO:0016887">
    <property type="term" value="F:ATP hydrolysis activity"/>
    <property type="evidence" value="ECO:0007669"/>
    <property type="project" value="InterPro"/>
</dbReference>
<proteinExistence type="inferred from homology"/>
<evidence type="ECO:0000256" key="13">
    <source>
        <dbReference type="ARBA" id="ARBA00023242"/>
    </source>
</evidence>
<organism evidence="17 18">
    <name type="scientific">Ananas comosus</name>
    <name type="common">Pineapple</name>
    <name type="synonym">Ananas ananas</name>
    <dbReference type="NCBI Taxonomy" id="4615"/>
    <lineage>
        <taxon>Eukaryota</taxon>
        <taxon>Viridiplantae</taxon>
        <taxon>Streptophyta</taxon>
        <taxon>Embryophyta</taxon>
        <taxon>Tracheophyta</taxon>
        <taxon>Spermatophyta</taxon>
        <taxon>Magnoliopsida</taxon>
        <taxon>Liliopsida</taxon>
        <taxon>Poales</taxon>
        <taxon>Bromeliaceae</taxon>
        <taxon>Bromelioideae</taxon>
        <taxon>Ananas</taxon>
    </lineage>
</organism>
<dbReference type="GO" id="GO:0005634">
    <property type="term" value="C:nucleus"/>
    <property type="evidence" value="ECO:0007669"/>
    <property type="project" value="UniProtKB-SubCell"/>
</dbReference>
<dbReference type="Gene3D" id="3.30.565.10">
    <property type="entry name" value="Histidine kinase-like ATPase, C-terminal domain"/>
    <property type="match status" value="1"/>
</dbReference>
<evidence type="ECO:0000256" key="9">
    <source>
        <dbReference type="ARBA" id="ARBA00022853"/>
    </source>
</evidence>
<dbReference type="GO" id="GO:0006325">
    <property type="term" value="P:chromatin organization"/>
    <property type="evidence" value="ECO:0007669"/>
    <property type="project" value="UniProtKB-KW"/>
</dbReference>
<evidence type="ECO:0000313" key="18">
    <source>
        <dbReference type="RefSeq" id="XP_020088205.1"/>
    </source>
</evidence>
<feature type="compositionally biased region" description="Basic and acidic residues" evidence="15">
    <location>
        <begin position="450"/>
        <end position="459"/>
    </location>
</feature>
<keyword evidence="3" id="KW-0540">Nuclease</keyword>